<dbReference type="Proteomes" id="UP000030643">
    <property type="component" value="Unassembled WGS sequence"/>
</dbReference>
<dbReference type="InterPro" id="IPR024455">
    <property type="entry name" value="Phage_capsid"/>
</dbReference>
<dbReference type="Pfam" id="PF05065">
    <property type="entry name" value="Phage_capsid"/>
    <property type="match status" value="1"/>
</dbReference>
<accession>A0A069CS19</accession>
<dbReference type="EMBL" id="DF820485">
    <property type="protein sequence ID" value="GAK30214.1"/>
    <property type="molecule type" value="Genomic_DNA"/>
</dbReference>
<evidence type="ECO:0000256" key="2">
    <source>
        <dbReference type="SAM" id="MobiDB-lite"/>
    </source>
</evidence>
<evidence type="ECO:0000313" key="4">
    <source>
        <dbReference type="EMBL" id="GAK30214.1"/>
    </source>
</evidence>
<gene>
    <name evidence="4" type="ORF">WOSG25_020090</name>
</gene>
<evidence type="ECO:0000256" key="1">
    <source>
        <dbReference type="ARBA" id="ARBA00004328"/>
    </source>
</evidence>
<dbReference type="STRING" id="1329250.WOSG25_020090"/>
<keyword evidence="5" id="KW-1185">Reference proteome</keyword>
<dbReference type="RefSeq" id="WP_027698342.1">
    <property type="nucleotide sequence ID" value="NZ_DF820485.1"/>
</dbReference>
<dbReference type="SUPFAM" id="SSF56563">
    <property type="entry name" value="Major capsid protein gp5"/>
    <property type="match status" value="1"/>
</dbReference>
<dbReference type="NCBIfam" id="TIGR01554">
    <property type="entry name" value="major_cap_HK97"/>
    <property type="match status" value="1"/>
</dbReference>
<dbReference type="InterPro" id="IPR054612">
    <property type="entry name" value="Phage_capsid-like_C"/>
</dbReference>
<dbReference type="AlphaFoldDB" id="A0A069CS19"/>
<protein>
    <submittedName>
        <fullName evidence="4">Phage major capsid protein</fullName>
    </submittedName>
</protein>
<evidence type="ECO:0000259" key="3">
    <source>
        <dbReference type="Pfam" id="PF05065"/>
    </source>
</evidence>
<comment type="subcellular location">
    <subcellularLocation>
        <location evidence="1">Virion</location>
    </subcellularLocation>
</comment>
<dbReference type="eggNOG" id="COG4653">
    <property type="taxonomic scope" value="Bacteria"/>
</dbReference>
<feature type="region of interest" description="Disordered" evidence="2">
    <location>
        <begin position="14"/>
        <end position="121"/>
    </location>
</feature>
<feature type="domain" description="Phage capsid-like C-terminal" evidence="3">
    <location>
        <begin position="179"/>
        <end position="370"/>
    </location>
</feature>
<organism evidence="4 5">
    <name type="scientific">Weissella oryzae (strain DSM 25784 / JCM 18191 / LMG 30913 / SG25)</name>
    <dbReference type="NCBI Taxonomy" id="1329250"/>
    <lineage>
        <taxon>Bacteria</taxon>
        <taxon>Bacillati</taxon>
        <taxon>Bacillota</taxon>
        <taxon>Bacilli</taxon>
        <taxon>Lactobacillales</taxon>
        <taxon>Lactobacillaceae</taxon>
        <taxon>Weissella</taxon>
    </lineage>
</organism>
<feature type="compositionally biased region" description="Basic and acidic residues" evidence="2">
    <location>
        <begin position="65"/>
        <end position="115"/>
    </location>
</feature>
<name>A0A069CS19_WEIOS</name>
<proteinExistence type="predicted"/>
<sequence length="425" mass="47175">MTMIEKLTKKIAEQEKNREELRSEIRSAVDDEKSSPDDVKEKMAKLDKADEELNKSKNDLNILKAAKDKTESDKSSNEKNNDKQIKDDSKKNENSNEVEKRDENDDIETRSKEGMQMKTKVAPNKKDVALGAFEKFLRTGETRDVTGLGLSDGAVIIPEAILPVEHENYQFPRLGSLVRTVSVTTTTGKLPVFMNSTDSLSEHTEYKPTGKNANPEIKPILWDLKTYTGAYVFSQELMSDSSFNWQAELQGRLSELRDNTDDGLIINALTSGITVEQSTDIIASLKTALNVTLKPADSNSASIVLSQSAYNALDQLKDGEGRPMLQPSITNASGETLLGKQVTIVEDTLFPKAKAGDINIVVAPLKKAVINFKLTEITGQFQDTYDIWYKQLGIFLRENVVQARKDLIINITGKVAPVTEPTTDK</sequence>
<evidence type="ECO:0000313" key="5">
    <source>
        <dbReference type="Proteomes" id="UP000030643"/>
    </source>
</evidence>
<feature type="compositionally biased region" description="Basic and acidic residues" evidence="2">
    <location>
        <begin position="14"/>
        <end position="58"/>
    </location>
</feature>
<reference evidence="5" key="1">
    <citation type="journal article" date="2014" name="Genome Announc.">
        <title>Draft genome sequence of Weissella oryzae SG25T, isolated from fermented rice grains.</title>
        <authorList>
            <person name="Tanizawa Y."/>
            <person name="Fujisawa T."/>
            <person name="Mochizuki T."/>
            <person name="Kaminuma E."/>
            <person name="Suzuki Y."/>
            <person name="Nakamura Y."/>
            <person name="Tohno M."/>
        </authorList>
    </citation>
    <scope>NUCLEOTIDE SEQUENCE [LARGE SCALE GENOMIC DNA]</scope>
    <source>
        <strain evidence="5">DSM 25784 / JCM 18191 / LMG 30913 / SG25</strain>
    </source>
</reference>